<evidence type="ECO:0000256" key="5">
    <source>
        <dbReference type="ARBA" id="ARBA00035013"/>
    </source>
</evidence>
<dbReference type="STRING" id="151894.SAMN04488524_1379"/>
<sequence length="301" mass="34658">MNFDNQSPLDTFLNILFERYSQQVPAVKKITNALISNGVIQGQDEIVNDHIAFRTLGVPHLGIASFEKIFLHHGYRKRDNYYFEGKKLNAYWYAPPSPEYPRIFMSELMVEKLSDRAQALIEKYTRHISADPVDALNLDKGEQIGEFFHQPLWQLPEKSDYQALLEESEYAAWVIYNRYYLNHYTISVHDLKPGYRHLEDFNAFVESLGLKLNTEGGKIKVSPDGLLRQSSTVAEMQEAVFANGEKMEIAGSYVEFSERLVLPQYVDLPAAEIRAEHRREGFETGNADKIFESTYTKQTKG</sequence>
<protein>
    <recommendedName>
        <fullName evidence="6">2-oxoadipate dioxygenase/decarboxylase</fullName>
        <ecNumber evidence="6">1.13.11.93</ecNumber>
    </recommendedName>
    <alternativeName>
        <fullName evidence="7">2-hydroxyglutarate synthase</fullName>
    </alternativeName>
</protein>
<name>A0A1W2AFQ2_9SPHI</name>
<comment type="cofactor">
    <cofactor evidence="1">
        <name>Fe(2+)</name>
        <dbReference type="ChEBI" id="CHEBI:29033"/>
    </cofactor>
</comment>
<dbReference type="OrthoDB" id="506370at2"/>
<comment type="similarity">
    <text evidence="5">Belongs to the 2-oxoadipate dioxygenase/decarboxylase family.</text>
</comment>
<evidence type="ECO:0000256" key="7">
    <source>
        <dbReference type="ARBA" id="ARBA00035045"/>
    </source>
</evidence>
<gene>
    <name evidence="8" type="ORF">SAMN04488524_1379</name>
</gene>
<dbReference type="EMBL" id="FWXT01000001">
    <property type="protein sequence ID" value="SMC59506.1"/>
    <property type="molecule type" value="Genomic_DNA"/>
</dbReference>
<evidence type="ECO:0000256" key="4">
    <source>
        <dbReference type="ARBA" id="ARBA00023004"/>
    </source>
</evidence>
<dbReference type="PANTHER" id="PTHR31136:SF5">
    <property type="entry name" value="2-OXOADIPATE DIOXYGENASE_DECARBOXYLASE, CHLOROPLASTIC"/>
    <property type="match status" value="1"/>
</dbReference>
<organism evidence="8 9">
    <name type="scientific">Pedobacter africanus</name>
    <dbReference type="NCBI Taxonomy" id="151894"/>
    <lineage>
        <taxon>Bacteria</taxon>
        <taxon>Pseudomonadati</taxon>
        <taxon>Bacteroidota</taxon>
        <taxon>Sphingobacteriia</taxon>
        <taxon>Sphingobacteriales</taxon>
        <taxon>Sphingobacteriaceae</taxon>
        <taxon>Pedobacter</taxon>
    </lineage>
</organism>
<dbReference type="CDD" id="cd16350">
    <property type="entry name" value="VOC_like"/>
    <property type="match status" value="1"/>
</dbReference>
<keyword evidence="9" id="KW-1185">Reference proteome</keyword>
<keyword evidence="4" id="KW-0408">Iron</keyword>
<evidence type="ECO:0000313" key="9">
    <source>
        <dbReference type="Proteomes" id="UP000192756"/>
    </source>
</evidence>
<reference evidence="9" key="1">
    <citation type="submission" date="2017-04" db="EMBL/GenBank/DDBJ databases">
        <authorList>
            <person name="Varghese N."/>
            <person name="Submissions S."/>
        </authorList>
    </citation>
    <scope>NUCLEOTIDE SEQUENCE [LARGE SCALE GENOMIC DNA]</scope>
    <source>
        <strain evidence="9">DSM 12126</strain>
    </source>
</reference>
<dbReference type="SMART" id="SM01150">
    <property type="entry name" value="DUF1338"/>
    <property type="match status" value="1"/>
</dbReference>
<evidence type="ECO:0000256" key="2">
    <source>
        <dbReference type="ARBA" id="ARBA00022964"/>
    </source>
</evidence>
<keyword evidence="2" id="KW-0223">Dioxygenase</keyword>
<dbReference type="RefSeq" id="WP_084237616.1">
    <property type="nucleotide sequence ID" value="NZ_FWXT01000001.1"/>
</dbReference>
<dbReference type="PANTHER" id="PTHR31136">
    <property type="entry name" value="DUF1338 DOMAIN-CONTAINING PROTEIN"/>
    <property type="match status" value="1"/>
</dbReference>
<evidence type="ECO:0000256" key="1">
    <source>
        <dbReference type="ARBA" id="ARBA00001954"/>
    </source>
</evidence>
<keyword evidence="3" id="KW-0560">Oxidoreductase</keyword>
<dbReference type="InterPro" id="IPR009770">
    <property type="entry name" value="HGLS"/>
</dbReference>
<evidence type="ECO:0000256" key="3">
    <source>
        <dbReference type="ARBA" id="ARBA00023002"/>
    </source>
</evidence>
<dbReference type="AlphaFoldDB" id="A0A1W2AFQ2"/>
<dbReference type="Gene3D" id="3.10.180.50">
    <property type="match status" value="1"/>
</dbReference>
<proteinExistence type="inferred from homology"/>
<dbReference type="Pfam" id="PF07063">
    <property type="entry name" value="HGLS"/>
    <property type="match status" value="1"/>
</dbReference>
<dbReference type="Proteomes" id="UP000192756">
    <property type="component" value="Unassembled WGS sequence"/>
</dbReference>
<evidence type="ECO:0000313" key="8">
    <source>
        <dbReference type="EMBL" id="SMC59506.1"/>
    </source>
</evidence>
<accession>A0A1W2AFQ2</accession>
<evidence type="ECO:0000256" key="6">
    <source>
        <dbReference type="ARBA" id="ARBA00035023"/>
    </source>
</evidence>
<dbReference type="EC" id="1.13.11.93" evidence="6"/>
<dbReference type="GO" id="GO:0051213">
    <property type="term" value="F:dioxygenase activity"/>
    <property type="evidence" value="ECO:0007669"/>
    <property type="project" value="UniProtKB-KW"/>
</dbReference>